<dbReference type="Proteomes" id="UP000724584">
    <property type="component" value="Unassembled WGS sequence"/>
</dbReference>
<proteinExistence type="predicted"/>
<organism evidence="1 2">
    <name type="scientific">Chaetomium tenue</name>
    <dbReference type="NCBI Taxonomy" id="1854479"/>
    <lineage>
        <taxon>Eukaryota</taxon>
        <taxon>Fungi</taxon>
        <taxon>Dikarya</taxon>
        <taxon>Ascomycota</taxon>
        <taxon>Pezizomycotina</taxon>
        <taxon>Sordariomycetes</taxon>
        <taxon>Sordariomycetidae</taxon>
        <taxon>Sordariales</taxon>
        <taxon>Chaetomiaceae</taxon>
        <taxon>Chaetomium</taxon>
    </lineage>
</organism>
<keyword evidence="2" id="KW-1185">Reference proteome</keyword>
<accession>A0ACB7NVK8</accession>
<gene>
    <name evidence="1" type="ORF">F5144DRAFT_586860</name>
</gene>
<evidence type="ECO:0000313" key="1">
    <source>
        <dbReference type="EMBL" id="KAH6617579.1"/>
    </source>
</evidence>
<keyword evidence="1" id="KW-0687">Ribonucleoprotein</keyword>
<name>A0ACB7NVK8_9PEZI</name>
<keyword evidence="1" id="KW-0689">Ribosomal protein</keyword>
<comment type="caution">
    <text evidence="1">The sequence shown here is derived from an EMBL/GenBank/DDBJ whole genome shotgun (WGS) entry which is preliminary data.</text>
</comment>
<evidence type="ECO:0000313" key="2">
    <source>
        <dbReference type="Proteomes" id="UP000724584"/>
    </source>
</evidence>
<protein>
    <submittedName>
        <fullName evidence="1">Ribosomal protein L22/L17</fullName>
    </submittedName>
</protein>
<reference evidence="1 2" key="1">
    <citation type="journal article" date="2021" name="Nat. Commun.">
        <title>Genetic determinants of endophytism in the Arabidopsis root mycobiome.</title>
        <authorList>
            <person name="Mesny F."/>
            <person name="Miyauchi S."/>
            <person name="Thiergart T."/>
            <person name="Pickel B."/>
            <person name="Atanasova L."/>
            <person name="Karlsson M."/>
            <person name="Huettel B."/>
            <person name="Barry K.W."/>
            <person name="Haridas S."/>
            <person name="Chen C."/>
            <person name="Bauer D."/>
            <person name="Andreopoulos W."/>
            <person name="Pangilinan J."/>
            <person name="LaButti K."/>
            <person name="Riley R."/>
            <person name="Lipzen A."/>
            <person name="Clum A."/>
            <person name="Drula E."/>
            <person name="Henrissat B."/>
            <person name="Kohler A."/>
            <person name="Grigoriev I.V."/>
            <person name="Martin F.M."/>
            <person name="Hacquard S."/>
        </authorList>
    </citation>
    <scope>NUCLEOTIDE SEQUENCE [LARGE SCALE GENOMIC DNA]</scope>
    <source>
        <strain evidence="1 2">MPI-SDFR-AT-0079</strain>
    </source>
</reference>
<dbReference type="EMBL" id="JAGIZQ010000007">
    <property type="protein sequence ID" value="KAH6617579.1"/>
    <property type="molecule type" value="Genomic_DNA"/>
</dbReference>
<sequence>MSFSVPSRRLLRGTPALAASQTTTTTTTTSLLPALQSLTLSPNTNAPSTARGFHTTPAKQWFWNREKKDETPIERKLSGTQAARQNLMAQLQKPLEGPAIFEDEVSSAAANQTSDQASHHQRMGLTGASLAREHLARSADPDPRARIRWERKMVIRQVHHQTDPFSREPRAARIARTERQLTSKSPTMATSTKKLVHLARQIRGKTVADALVQMRFSKKKYAQEVRLHLEESRDLAVVERGMGLGKKKKGDGDNAGSSSSSSEVVEIQTKDGKWIKVDDPTRMYVAEAWVNRGSLRGKLPEYRARGRMNILKLRSASISVVLKEEKTRIREAAEREAKKLRQGPWVHLPNRPVSAQRQWYSW</sequence>